<feature type="transmembrane region" description="Helical" evidence="1">
    <location>
        <begin position="107"/>
        <end position="130"/>
    </location>
</feature>
<gene>
    <name evidence="2" type="ORF">TZ00_02985</name>
</gene>
<evidence type="ECO:0000313" key="3">
    <source>
        <dbReference type="Proteomes" id="UP000032503"/>
    </source>
</evidence>
<feature type="transmembrane region" description="Helical" evidence="1">
    <location>
        <begin position="67"/>
        <end position="87"/>
    </location>
</feature>
<proteinExistence type="predicted"/>
<feature type="transmembrane region" description="Helical" evidence="1">
    <location>
        <begin position="41"/>
        <end position="60"/>
    </location>
</feature>
<keyword evidence="1" id="KW-0472">Membrane</keyword>
<comment type="caution">
    <text evidence="2">The sequence shown here is derived from an EMBL/GenBank/DDBJ whole genome shotgun (WGS) entry which is preliminary data.</text>
</comment>
<keyword evidence="1" id="KW-1133">Transmembrane helix</keyword>
<feature type="transmembrane region" description="Helical" evidence="1">
    <location>
        <begin position="184"/>
        <end position="206"/>
    </location>
</feature>
<sequence>MVSSLIGLIITVPALFFVISGGGRSYSQTLVQARTESDLGAILLALAGLVLFVVVVLSGLLSAAGQLIGGIIVTVTGAAFVIDPGVASWVSQFVPGFGRAAPATLGLWAQSGLLLVVGVVLLASALARVIAARSGAARSRGARALVSIIVAVVATAGGLALVSVGSTALQRAAGSYGGSQSIDVGSLLILLAGSVVLGGVVLTSAWSSVGSMIIGTLILLVGVAGLLPVVLIGISRSLGQVSTDVAIGASTLVAIGFAAVLGVAMIGAAASSARARRAAR</sequence>
<evidence type="ECO:0000256" key="1">
    <source>
        <dbReference type="SAM" id="Phobius"/>
    </source>
</evidence>
<feature type="transmembrane region" description="Helical" evidence="1">
    <location>
        <begin position="246"/>
        <end position="270"/>
    </location>
</feature>
<organism evidence="2 3">
    <name type="scientific">Agreia bicolorata</name>
    <dbReference type="NCBI Taxonomy" id="110935"/>
    <lineage>
        <taxon>Bacteria</taxon>
        <taxon>Bacillati</taxon>
        <taxon>Actinomycetota</taxon>
        <taxon>Actinomycetes</taxon>
        <taxon>Micrococcales</taxon>
        <taxon>Microbacteriaceae</taxon>
        <taxon>Agreia</taxon>
    </lineage>
</organism>
<protein>
    <submittedName>
        <fullName evidence="2">Uncharacterized protein</fullName>
    </submittedName>
</protein>
<dbReference type="EMBL" id="JYFC01000001">
    <property type="protein sequence ID" value="KJC65748.1"/>
    <property type="molecule type" value="Genomic_DNA"/>
</dbReference>
<evidence type="ECO:0000313" key="2">
    <source>
        <dbReference type="EMBL" id="KJC65748.1"/>
    </source>
</evidence>
<dbReference type="Proteomes" id="UP000032503">
    <property type="component" value="Unassembled WGS sequence"/>
</dbReference>
<keyword evidence="1" id="KW-0812">Transmembrane</keyword>
<name>A0ABR5CJA6_9MICO</name>
<feature type="transmembrane region" description="Helical" evidence="1">
    <location>
        <begin position="142"/>
        <end position="164"/>
    </location>
</feature>
<feature type="transmembrane region" description="Helical" evidence="1">
    <location>
        <begin position="213"/>
        <end position="234"/>
    </location>
</feature>
<reference evidence="2 3" key="1">
    <citation type="journal article" date="2001" name="Int. J. Syst. Evol. Microbiol.">
        <title>Agreia bicolorata gen. nov., sp. nov., to accommodate actinobacteria isolated from narrow reed grass infected by the nematode Heteroanguina graminophila.</title>
        <authorList>
            <person name="Evtushenko L.I."/>
            <person name="Dorofeeva L.V."/>
            <person name="Dobrovolskaya T.G."/>
            <person name="Streshinskaya G.M."/>
            <person name="Subbotin S.A."/>
            <person name="Tiedje J.M."/>
        </authorList>
    </citation>
    <scope>NUCLEOTIDE SEQUENCE [LARGE SCALE GENOMIC DNA]</scope>
    <source>
        <strain evidence="2 3">VKM Ac-1804</strain>
    </source>
</reference>
<keyword evidence="3" id="KW-1185">Reference proteome</keyword>
<accession>A0ABR5CJA6</accession>